<evidence type="ECO:0000313" key="2">
    <source>
        <dbReference type="Proteomes" id="UP000234166"/>
    </source>
</evidence>
<organism evidence="1 2">
    <name type="scientific">Xanthomonas campestris pv. phaseoli</name>
    <dbReference type="NCBI Taxonomy" id="317013"/>
    <lineage>
        <taxon>Bacteria</taxon>
        <taxon>Pseudomonadati</taxon>
        <taxon>Pseudomonadota</taxon>
        <taxon>Gammaproteobacteria</taxon>
        <taxon>Lysobacterales</taxon>
        <taxon>Lysobacteraceae</taxon>
        <taxon>Xanthomonas</taxon>
    </lineage>
</organism>
<dbReference type="RefSeq" id="WP_127446475.1">
    <property type="nucleotide sequence ID" value="NZ_CP012048.1"/>
</dbReference>
<gene>
    <name evidence="1" type="ORF">XAP7430_1310002</name>
</gene>
<dbReference type="Proteomes" id="UP000234166">
    <property type="component" value="Unassembled WGS sequence"/>
</dbReference>
<dbReference type="EMBL" id="OCYS01000037">
    <property type="protein sequence ID" value="SON82881.1"/>
    <property type="molecule type" value="Genomic_DNA"/>
</dbReference>
<sequence>MRGLNIEKSVSRLDGFLSGIASYSGNIRDYSAYAFIAPLKNERSCESAIKDHFSWLPDLDFSDIQVLQHGLRDLEVEIRPFLVRDFRYGNAEEANKLQNYFSFRIMDDIYAAINGYKLNQVIKLVATPTPQSSDSVFFCICLETDVIAIQFNNDINFIKALRIGTLILQA</sequence>
<reference evidence="1 2" key="1">
    <citation type="submission" date="2017-10" db="EMBL/GenBank/DDBJ databases">
        <authorList>
            <person name="Regsiter A."/>
            <person name="William W."/>
        </authorList>
    </citation>
    <scope>NUCLEOTIDE SEQUENCE [LARGE SCALE GENOMIC DNA]</scope>
    <source>
        <strain evidence="1 2">CFBP7430</strain>
    </source>
</reference>
<proteinExistence type="predicted"/>
<dbReference type="AlphaFoldDB" id="A0AB38DW19"/>
<name>A0AB38DW19_XANCH</name>
<accession>A0AB38DW19</accession>
<comment type="caution">
    <text evidence="1">The sequence shown here is derived from an EMBL/GenBank/DDBJ whole genome shotgun (WGS) entry which is preliminary data.</text>
</comment>
<evidence type="ECO:0000313" key="1">
    <source>
        <dbReference type="EMBL" id="SON82881.1"/>
    </source>
</evidence>
<protein>
    <submittedName>
        <fullName evidence="1">Uncharacterized protein</fullName>
    </submittedName>
</protein>